<protein>
    <submittedName>
        <fullName evidence="2">Uncharacterized protein</fullName>
    </submittedName>
</protein>
<accession>A0A1L9S2F7</accession>
<sequence>MSNQSERPWTEEEKYTLLTEILKKAGIPSGHLVKIIKDFRINPSWTEIPLPQGRPLSSCQAAFWTMWHHHPQPPMPMQTVPISLPPPRHEPSVPPAPPVESRKRPHYPDKPILAPRAIQPRPSTASYSSESGASAHLSPGLESVTSRGERPRKRGRPSKAETERRKAVAEARGEMYPPPRRPGAKPKIPSAPTSPVAVESRGVSFSPRTSVQIPEASRHDPRYVPPPPGRAIASLPLSGEDRSREIPDRESGPIFRELPRPTQTLPSPQALHLGPREPIPRIDLGDRRFEPLPPDRAPLTMNRPRAMTDHPRRPDQPPISMPEATMSTPIEKRPG</sequence>
<feature type="compositionally biased region" description="Low complexity" evidence="1">
    <location>
        <begin position="123"/>
        <end position="138"/>
    </location>
</feature>
<feature type="compositionally biased region" description="Basic and acidic residues" evidence="1">
    <location>
        <begin position="274"/>
        <end position="290"/>
    </location>
</feature>
<evidence type="ECO:0000256" key="1">
    <source>
        <dbReference type="SAM" id="MobiDB-lite"/>
    </source>
</evidence>
<gene>
    <name evidence="2" type="ORF">ASPWEDRAFT_34873</name>
</gene>
<organism evidence="2 3">
    <name type="scientific">Aspergillus wentii DTO 134E9</name>
    <dbReference type="NCBI Taxonomy" id="1073089"/>
    <lineage>
        <taxon>Eukaryota</taxon>
        <taxon>Fungi</taxon>
        <taxon>Dikarya</taxon>
        <taxon>Ascomycota</taxon>
        <taxon>Pezizomycotina</taxon>
        <taxon>Eurotiomycetes</taxon>
        <taxon>Eurotiomycetidae</taxon>
        <taxon>Eurotiales</taxon>
        <taxon>Aspergillaceae</taxon>
        <taxon>Aspergillus</taxon>
        <taxon>Aspergillus subgen. Cremei</taxon>
    </lineage>
</organism>
<dbReference type="EMBL" id="KV878209">
    <property type="protein sequence ID" value="OJJ41348.1"/>
    <property type="molecule type" value="Genomic_DNA"/>
</dbReference>
<dbReference type="Proteomes" id="UP000184383">
    <property type="component" value="Unassembled WGS sequence"/>
</dbReference>
<dbReference type="GeneID" id="63749959"/>
<proteinExistence type="predicted"/>
<feature type="compositionally biased region" description="Basic and acidic residues" evidence="1">
    <location>
        <begin position="239"/>
        <end position="251"/>
    </location>
</feature>
<dbReference type="RefSeq" id="XP_040695024.1">
    <property type="nucleotide sequence ID" value="XM_040834111.1"/>
</dbReference>
<name>A0A1L9S2F7_ASPWE</name>
<dbReference type="OrthoDB" id="5371646at2759"/>
<keyword evidence="3" id="KW-1185">Reference proteome</keyword>
<evidence type="ECO:0000313" key="2">
    <source>
        <dbReference type="EMBL" id="OJJ41348.1"/>
    </source>
</evidence>
<dbReference type="AlphaFoldDB" id="A0A1L9S2F7"/>
<dbReference type="VEuPathDB" id="FungiDB:ASPWEDRAFT_34873"/>
<evidence type="ECO:0000313" key="3">
    <source>
        <dbReference type="Proteomes" id="UP000184383"/>
    </source>
</evidence>
<feature type="region of interest" description="Disordered" evidence="1">
    <location>
        <begin position="75"/>
        <end position="335"/>
    </location>
</feature>
<feature type="compositionally biased region" description="Basic and acidic residues" evidence="1">
    <location>
        <begin position="306"/>
        <end position="315"/>
    </location>
</feature>
<reference evidence="3" key="1">
    <citation type="journal article" date="2017" name="Genome Biol.">
        <title>Comparative genomics reveals high biological diversity and specific adaptations in the industrially and medically important fungal genus Aspergillus.</title>
        <authorList>
            <person name="de Vries R.P."/>
            <person name="Riley R."/>
            <person name="Wiebenga A."/>
            <person name="Aguilar-Osorio G."/>
            <person name="Amillis S."/>
            <person name="Uchima C.A."/>
            <person name="Anderluh G."/>
            <person name="Asadollahi M."/>
            <person name="Askin M."/>
            <person name="Barry K."/>
            <person name="Battaglia E."/>
            <person name="Bayram O."/>
            <person name="Benocci T."/>
            <person name="Braus-Stromeyer S.A."/>
            <person name="Caldana C."/>
            <person name="Canovas D."/>
            <person name="Cerqueira G.C."/>
            <person name="Chen F."/>
            <person name="Chen W."/>
            <person name="Choi C."/>
            <person name="Clum A."/>
            <person name="Dos Santos R.A."/>
            <person name="Damasio A.R."/>
            <person name="Diallinas G."/>
            <person name="Emri T."/>
            <person name="Fekete E."/>
            <person name="Flipphi M."/>
            <person name="Freyberg S."/>
            <person name="Gallo A."/>
            <person name="Gournas C."/>
            <person name="Habgood R."/>
            <person name="Hainaut M."/>
            <person name="Harispe M.L."/>
            <person name="Henrissat B."/>
            <person name="Hilden K.S."/>
            <person name="Hope R."/>
            <person name="Hossain A."/>
            <person name="Karabika E."/>
            <person name="Karaffa L."/>
            <person name="Karanyi Z."/>
            <person name="Krasevec N."/>
            <person name="Kuo A."/>
            <person name="Kusch H."/>
            <person name="LaButti K."/>
            <person name="Lagendijk E.L."/>
            <person name="Lapidus A."/>
            <person name="Levasseur A."/>
            <person name="Lindquist E."/>
            <person name="Lipzen A."/>
            <person name="Logrieco A.F."/>
            <person name="MacCabe A."/>
            <person name="Maekelae M.R."/>
            <person name="Malavazi I."/>
            <person name="Melin P."/>
            <person name="Meyer V."/>
            <person name="Mielnichuk N."/>
            <person name="Miskei M."/>
            <person name="Molnar A.P."/>
            <person name="Mule G."/>
            <person name="Ngan C.Y."/>
            <person name="Orejas M."/>
            <person name="Orosz E."/>
            <person name="Ouedraogo J.P."/>
            <person name="Overkamp K.M."/>
            <person name="Park H.-S."/>
            <person name="Perrone G."/>
            <person name="Piumi F."/>
            <person name="Punt P.J."/>
            <person name="Ram A.F."/>
            <person name="Ramon A."/>
            <person name="Rauscher S."/>
            <person name="Record E."/>
            <person name="Riano-Pachon D.M."/>
            <person name="Robert V."/>
            <person name="Roehrig J."/>
            <person name="Ruller R."/>
            <person name="Salamov A."/>
            <person name="Salih N.S."/>
            <person name="Samson R.A."/>
            <person name="Sandor E."/>
            <person name="Sanguinetti M."/>
            <person name="Schuetze T."/>
            <person name="Sepcic K."/>
            <person name="Shelest E."/>
            <person name="Sherlock G."/>
            <person name="Sophianopoulou V."/>
            <person name="Squina F.M."/>
            <person name="Sun H."/>
            <person name="Susca A."/>
            <person name="Todd R.B."/>
            <person name="Tsang A."/>
            <person name="Unkles S.E."/>
            <person name="van de Wiele N."/>
            <person name="van Rossen-Uffink D."/>
            <person name="Oliveira J.V."/>
            <person name="Vesth T.C."/>
            <person name="Visser J."/>
            <person name="Yu J.-H."/>
            <person name="Zhou M."/>
            <person name="Andersen M.R."/>
            <person name="Archer D.B."/>
            <person name="Baker S.E."/>
            <person name="Benoit I."/>
            <person name="Brakhage A.A."/>
            <person name="Braus G.H."/>
            <person name="Fischer R."/>
            <person name="Frisvad J.C."/>
            <person name="Goldman G.H."/>
            <person name="Houbraken J."/>
            <person name="Oakley B."/>
            <person name="Pocsi I."/>
            <person name="Scazzocchio C."/>
            <person name="Seiboth B."/>
            <person name="vanKuyk P.A."/>
            <person name="Wortman J."/>
            <person name="Dyer P.S."/>
            <person name="Grigoriev I.V."/>
        </authorList>
    </citation>
    <scope>NUCLEOTIDE SEQUENCE [LARGE SCALE GENOMIC DNA]</scope>
    <source>
        <strain evidence="3">DTO 134E9</strain>
    </source>
</reference>
<dbReference type="STRING" id="1073089.A0A1L9S2F7"/>
<feature type="compositionally biased region" description="Basic and acidic residues" evidence="1">
    <location>
        <begin position="100"/>
        <end position="109"/>
    </location>
</feature>
<feature type="compositionally biased region" description="Basic and acidic residues" evidence="1">
    <location>
        <begin position="158"/>
        <end position="173"/>
    </location>
</feature>